<reference evidence="10" key="1">
    <citation type="submission" date="2016-01" db="EMBL/GenBank/DDBJ databases">
        <authorList>
            <person name="Mitreva M."/>
            <person name="Pepin K.H."/>
            <person name="Mihindukulasuriya K.A."/>
            <person name="Fulton R."/>
            <person name="Fronick C."/>
            <person name="O'Laughlin M."/>
            <person name="Miner T."/>
            <person name="Herter B."/>
            <person name="Rosa B.A."/>
            <person name="Cordes M."/>
            <person name="Tomlinson C."/>
            <person name="Wollam A."/>
            <person name="Palsikar V.B."/>
            <person name="Mardis E.R."/>
            <person name="Wilson R.K."/>
        </authorList>
    </citation>
    <scope>NUCLEOTIDE SEQUENCE [LARGE SCALE GENOMIC DNA]</scope>
    <source>
        <strain evidence="10">KA00683</strain>
    </source>
</reference>
<organism evidence="9 10">
    <name type="scientific">Porphyromonas somerae</name>
    <dbReference type="NCBI Taxonomy" id="322095"/>
    <lineage>
        <taxon>Bacteria</taxon>
        <taxon>Pseudomonadati</taxon>
        <taxon>Bacteroidota</taxon>
        <taxon>Bacteroidia</taxon>
        <taxon>Bacteroidales</taxon>
        <taxon>Porphyromonadaceae</taxon>
        <taxon>Porphyromonas</taxon>
    </lineage>
</organism>
<dbReference type="PIRSF" id="PIRSF005216">
    <property type="entry name" value="Pyruvoyl-dep_arg_deCO2ase"/>
    <property type="match status" value="1"/>
</dbReference>
<evidence type="ECO:0000256" key="2">
    <source>
        <dbReference type="ARBA" id="ARBA00008611"/>
    </source>
</evidence>
<dbReference type="PATRIC" id="fig|322095.3.peg.1601"/>
<evidence type="ECO:0000256" key="6">
    <source>
        <dbReference type="ARBA" id="ARBA00023239"/>
    </source>
</evidence>
<accession>A0A134B480</accession>
<name>A0A134B480_9PORP</name>
<proteinExistence type="inferred from homology"/>
<dbReference type="EC" id="4.1.1.19" evidence="3"/>
<evidence type="ECO:0000256" key="5">
    <source>
        <dbReference type="ARBA" id="ARBA00022793"/>
    </source>
</evidence>
<dbReference type="InterPro" id="IPR016104">
    <property type="entry name" value="Pyr-dep_his/arg-deCO2ase"/>
</dbReference>
<comment type="caution">
    <text evidence="9">The sequence shown here is derived from an EMBL/GenBank/DDBJ whole genome shotgun (WGS) entry which is preliminary data.</text>
</comment>
<dbReference type="InterPro" id="IPR016105">
    <property type="entry name" value="Pyr-dep_his/arg-deCO2ase_sand"/>
</dbReference>
<evidence type="ECO:0000313" key="9">
    <source>
        <dbReference type="EMBL" id="KXB74734.1"/>
    </source>
</evidence>
<evidence type="ECO:0000256" key="8">
    <source>
        <dbReference type="ARBA" id="ARBA00049309"/>
    </source>
</evidence>
<keyword evidence="10" id="KW-1185">Reference proteome</keyword>
<sequence length="184" mass="20564">MSKYVGNLIPHTFFVTKGSGESDLELHAGSYHMALHDAGISDFNIMVYSSVLPATAHIASMDEIDLPPFGSELKTILAVSHGQQDEFVSAGVVYAWMYADENFDQKVGGLVCEVSGRYRIEELEARLIRVINDLHQKTYGHFYLGELNFVTEGITIEKRYGTALAGLCFIDFQLPEVEPVERHF</sequence>
<dbReference type="EMBL" id="LSDK01000113">
    <property type="protein sequence ID" value="KXB74734.1"/>
    <property type="molecule type" value="Genomic_DNA"/>
</dbReference>
<dbReference type="STRING" id="322095.HMPREF3185_01626"/>
<dbReference type="RefSeq" id="WP_060935767.1">
    <property type="nucleotide sequence ID" value="NZ_KQ960459.1"/>
</dbReference>
<evidence type="ECO:0000256" key="7">
    <source>
        <dbReference type="ARBA" id="ARBA00023317"/>
    </source>
</evidence>
<keyword evidence="7" id="KW-0670">Pyruvate</keyword>
<dbReference type="PANTHER" id="PTHR40438:SF1">
    <property type="entry name" value="PYRUVOYL-DEPENDENT ARGININE DECARBOXYLASE"/>
    <property type="match status" value="1"/>
</dbReference>
<dbReference type="Pfam" id="PF01862">
    <property type="entry name" value="PvlArgDC"/>
    <property type="match status" value="1"/>
</dbReference>
<protein>
    <recommendedName>
        <fullName evidence="4">Pyruvoyl-dependent arginine decarboxylase AaxB</fullName>
        <ecNumber evidence="3">4.1.1.19</ecNumber>
    </recommendedName>
</protein>
<comment type="cofactor">
    <cofactor evidence="1">
        <name>pyruvate</name>
        <dbReference type="ChEBI" id="CHEBI:15361"/>
    </cofactor>
</comment>
<dbReference type="Proteomes" id="UP000070224">
    <property type="component" value="Unassembled WGS sequence"/>
</dbReference>
<keyword evidence="6" id="KW-0456">Lyase</keyword>
<evidence type="ECO:0000256" key="1">
    <source>
        <dbReference type="ARBA" id="ARBA00001928"/>
    </source>
</evidence>
<dbReference type="AlphaFoldDB" id="A0A134B480"/>
<evidence type="ECO:0000313" key="10">
    <source>
        <dbReference type="Proteomes" id="UP000070224"/>
    </source>
</evidence>
<dbReference type="SUPFAM" id="SSF56271">
    <property type="entry name" value="Pyruvoyl-dependent histidine and arginine decarboxylases"/>
    <property type="match status" value="1"/>
</dbReference>
<dbReference type="InterPro" id="IPR002724">
    <property type="entry name" value="Pyruvoyl-dep_arg_deCO2ase"/>
</dbReference>
<comment type="catalytic activity">
    <reaction evidence="8">
        <text>L-arginine + H(+) = agmatine + CO2</text>
        <dbReference type="Rhea" id="RHEA:17641"/>
        <dbReference type="ChEBI" id="CHEBI:15378"/>
        <dbReference type="ChEBI" id="CHEBI:16526"/>
        <dbReference type="ChEBI" id="CHEBI:32682"/>
        <dbReference type="ChEBI" id="CHEBI:58145"/>
        <dbReference type="EC" id="4.1.1.19"/>
    </reaction>
</comment>
<dbReference type="SFLD" id="SFLDS00055">
    <property type="entry name" value="Pyruvoyl-Dependent_Histidine/A"/>
    <property type="match status" value="1"/>
</dbReference>
<evidence type="ECO:0000256" key="4">
    <source>
        <dbReference type="ARBA" id="ARBA00014727"/>
    </source>
</evidence>
<dbReference type="Gene3D" id="3.50.20.10">
    <property type="entry name" value="Pyruvoyl-Dependent Histidine Decarboxylase, subunit B"/>
    <property type="match status" value="1"/>
</dbReference>
<dbReference type="OrthoDB" id="1012893at2"/>
<dbReference type="PANTHER" id="PTHR40438">
    <property type="entry name" value="PYRUVOYL-DEPENDENT ARGININE DECARBOXYLASE"/>
    <property type="match status" value="1"/>
</dbReference>
<comment type="similarity">
    <text evidence="2">Belongs to the pyruvoyl-dependent arginine decarboxylase family.</text>
</comment>
<keyword evidence="5" id="KW-0210">Decarboxylase</keyword>
<dbReference type="GO" id="GO:0008792">
    <property type="term" value="F:arginine decarboxylase activity"/>
    <property type="evidence" value="ECO:0007669"/>
    <property type="project" value="UniProtKB-EC"/>
</dbReference>
<dbReference type="SFLD" id="SFLDG01170">
    <property type="entry name" value="Pyruvoyl-dependent_arginine_de"/>
    <property type="match status" value="1"/>
</dbReference>
<dbReference type="GO" id="GO:0006527">
    <property type="term" value="P:L-arginine catabolic process"/>
    <property type="evidence" value="ECO:0007669"/>
    <property type="project" value="InterPro"/>
</dbReference>
<gene>
    <name evidence="9" type="ORF">HMPREF3185_01626</name>
</gene>
<evidence type="ECO:0000256" key="3">
    <source>
        <dbReference type="ARBA" id="ARBA00012426"/>
    </source>
</evidence>